<accession>A0ABT5B3I7</accession>
<dbReference type="RefSeq" id="WP_271998046.1">
    <property type="nucleotide sequence ID" value="NZ_JAQNDN010000004.1"/>
</dbReference>
<reference evidence="3 4" key="1">
    <citation type="submission" date="2022-11" db="EMBL/GenBank/DDBJ databases">
        <title>Minimal conservation of predation-associated metabolite biosynthetic gene clusters underscores biosynthetic potential of Myxococcota including descriptions for ten novel species: Archangium lansinium sp. nov., Myxococcus landrumus sp. nov., Nannocystis bai.</title>
        <authorList>
            <person name="Ahearne A."/>
            <person name="Stevens C."/>
            <person name="Dowd S."/>
        </authorList>
    </citation>
    <scope>NUCLEOTIDE SEQUENCE [LARGE SCALE GENOMIC DNA]</scope>
    <source>
        <strain evidence="3 4">NCELM</strain>
    </source>
</reference>
<gene>
    <name evidence="3" type="ORF">POL58_13020</name>
</gene>
<evidence type="ECO:0008006" key="5">
    <source>
        <dbReference type="Google" id="ProtNLM"/>
    </source>
</evidence>
<sequence length="225" mass="22953">MLMHRLHFLALSCSLLAPACGPGGGGDSDSPDTTTDSGSTETAGQTGSTQSPTEAGSTTETGSTTDASGTPTSEGGTETTATTTLDTDGPDETTTTGEAMPGPCDDVPAPDPANKFKPLVFLKHVTADSRFYLDFNAADINQNSVRLTIEFGSEEPAVGVHEVSFTGEVWIGESGGGASGTATIELVTLTEECVAGIVSEVVAVEDDEQVLNLFPGGFVGERVTL</sequence>
<feature type="chain" id="PRO_5046389822" description="Lipoprotein" evidence="2">
    <location>
        <begin position="20"/>
        <end position="225"/>
    </location>
</feature>
<evidence type="ECO:0000313" key="4">
    <source>
        <dbReference type="Proteomes" id="UP001217838"/>
    </source>
</evidence>
<feature type="region of interest" description="Disordered" evidence="1">
    <location>
        <begin position="22"/>
        <end position="111"/>
    </location>
</feature>
<keyword evidence="4" id="KW-1185">Reference proteome</keyword>
<organism evidence="3 4">
    <name type="scientific">Nannocystis radixulma</name>
    <dbReference type="NCBI Taxonomy" id="2995305"/>
    <lineage>
        <taxon>Bacteria</taxon>
        <taxon>Pseudomonadati</taxon>
        <taxon>Myxococcota</taxon>
        <taxon>Polyangia</taxon>
        <taxon>Nannocystales</taxon>
        <taxon>Nannocystaceae</taxon>
        <taxon>Nannocystis</taxon>
    </lineage>
</organism>
<comment type="caution">
    <text evidence="3">The sequence shown here is derived from an EMBL/GenBank/DDBJ whole genome shotgun (WGS) entry which is preliminary data.</text>
</comment>
<name>A0ABT5B3I7_9BACT</name>
<keyword evidence="2" id="KW-0732">Signal</keyword>
<dbReference type="Proteomes" id="UP001217838">
    <property type="component" value="Unassembled WGS sequence"/>
</dbReference>
<proteinExistence type="predicted"/>
<feature type="compositionally biased region" description="Polar residues" evidence="1">
    <location>
        <begin position="41"/>
        <end position="52"/>
    </location>
</feature>
<protein>
    <recommendedName>
        <fullName evidence="5">Lipoprotein</fullName>
    </recommendedName>
</protein>
<feature type="compositionally biased region" description="Low complexity" evidence="1">
    <location>
        <begin position="53"/>
        <end position="96"/>
    </location>
</feature>
<feature type="compositionally biased region" description="Low complexity" evidence="1">
    <location>
        <begin position="31"/>
        <end position="40"/>
    </location>
</feature>
<evidence type="ECO:0000256" key="2">
    <source>
        <dbReference type="SAM" id="SignalP"/>
    </source>
</evidence>
<evidence type="ECO:0000313" key="3">
    <source>
        <dbReference type="EMBL" id="MDC0668672.1"/>
    </source>
</evidence>
<evidence type="ECO:0000256" key="1">
    <source>
        <dbReference type="SAM" id="MobiDB-lite"/>
    </source>
</evidence>
<feature type="signal peptide" evidence="2">
    <location>
        <begin position="1"/>
        <end position="19"/>
    </location>
</feature>
<dbReference type="EMBL" id="JAQNDN010000004">
    <property type="protein sequence ID" value="MDC0668672.1"/>
    <property type="molecule type" value="Genomic_DNA"/>
</dbReference>